<sequence length="120" mass="13263">MTLSKIDPCTCQHSHFRSVPKNYSGAAKEPKSMAGRRCGNRARPQLFDKLAGAQDPRAGPIFQREGVFMGEIDKVEHNEGESRYELNVDSQVAIADYKRRDGALLFTHTQVPAALEGQGC</sequence>
<dbReference type="AlphaFoldDB" id="A0A9X7UGS3"/>
<evidence type="ECO:0000259" key="1">
    <source>
        <dbReference type="PROSITE" id="PS51729"/>
    </source>
</evidence>
<reference evidence="2 3" key="1">
    <citation type="submission" date="2020-07" db="EMBL/GenBank/DDBJ databases">
        <title>Whole genome sequence of Sphingobium yanoikuyae A3.</title>
        <authorList>
            <person name="Han S.-S."/>
        </authorList>
    </citation>
    <scope>NUCLEOTIDE SEQUENCE [LARGE SCALE GENOMIC DNA]</scope>
    <source>
        <strain evidence="2 3">A3</strain>
    </source>
</reference>
<organism evidence="2 3">
    <name type="scientific">Sphingobium yanoikuyae</name>
    <name type="common">Sphingomonas yanoikuyae</name>
    <dbReference type="NCBI Taxonomy" id="13690"/>
    <lineage>
        <taxon>Bacteria</taxon>
        <taxon>Pseudomonadati</taxon>
        <taxon>Pseudomonadota</taxon>
        <taxon>Alphaproteobacteria</taxon>
        <taxon>Sphingomonadales</taxon>
        <taxon>Sphingomonadaceae</taxon>
        <taxon>Sphingobium</taxon>
    </lineage>
</organism>
<gene>
    <name evidence="2" type="ORF">H3V42_00735</name>
</gene>
<dbReference type="InterPro" id="IPR031165">
    <property type="entry name" value="GNAT_YJDJ"/>
</dbReference>
<accession>A0A9X7UGS3</accession>
<dbReference type="Pfam" id="PF14542">
    <property type="entry name" value="Acetyltransf_CG"/>
    <property type="match status" value="1"/>
</dbReference>
<dbReference type="InterPro" id="IPR016181">
    <property type="entry name" value="Acyl_CoA_acyltransferase"/>
</dbReference>
<dbReference type="SUPFAM" id="SSF55729">
    <property type="entry name" value="Acyl-CoA N-acyltransferases (Nat)"/>
    <property type="match status" value="1"/>
</dbReference>
<dbReference type="Gene3D" id="3.40.630.30">
    <property type="match status" value="1"/>
</dbReference>
<proteinExistence type="predicted"/>
<protein>
    <submittedName>
        <fullName evidence="2">N-acetyltransferase</fullName>
    </submittedName>
</protein>
<evidence type="ECO:0000313" key="3">
    <source>
        <dbReference type="Proteomes" id="UP000515377"/>
    </source>
</evidence>
<dbReference type="Proteomes" id="UP000515377">
    <property type="component" value="Chromosome"/>
</dbReference>
<evidence type="ECO:0000313" key="2">
    <source>
        <dbReference type="EMBL" id="QNG46245.1"/>
    </source>
</evidence>
<dbReference type="PROSITE" id="PS51729">
    <property type="entry name" value="GNAT_YJDJ"/>
    <property type="match status" value="1"/>
</dbReference>
<dbReference type="EMBL" id="CP060122">
    <property type="protein sequence ID" value="QNG46245.1"/>
    <property type="molecule type" value="Genomic_DNA"/>
</dbReference>
<feature type="domain" description="N-acetyltransferase" evidence="1">
    <location>
        <begin position="76"/>
        <end position="120"/>
    </location>
</feature>
<name>A0A9X7UGS3_SPHYA</name>